<dbReference type="PROSITE" id="PS50887">
    <property type="entry name" value="GGDEF"/>
    <property type="match status" value="1"/>
</dbReference>
<dbReference type="GO" id="GO:0005886">
    <property type="term" value="C:plasma membrane"/>
    <property type="evidence" value="ECO:0007669"/>
    <property type="project" value="TreeGrafter"/>
</dbReference>
<dbReference type="AlphaFoldDB" id="A0A1A3NB10"/>
<reference evidence="3 4" key="1">
    <citation type="submission" date="2016-06" db="EMBL/GenBank/DDBJ databases">
        <authorList>
            <person name="Kjaerup R.B."/>
            <person name="Dalgaard T.S."/>
            <person name="Juul-Madsen H.R."/>
        </authorList>
    </citation>
    <scope>NUCLEOTIDE SEQUENCE [LARGE SCALE GENOMIC DNA]</scope>
    <source>
        <strain evidence="3 4">1245139.5</strain>
    </source>
</reference>
<comment type="caution">
    <text evidence="3">The sequence shown here is derived from an EMBL/GenBank/DDBJ whole genome shotgun (WGS) entry which is preliminary data.</text>
</comment>
<dbReference type="GO" id="GO:0052621">
    <property type="term" value="F:diguanylate cyclase activity"/>
    <property type="evidence" value="ECO:0007669"/>
    <property type="project" value="TreeGrafter"/>
</dbReference>
<dbReference type="SUPFAM" id="SSF55073">
    <property type="entry name" value="Nucleotide cyclase"/>
    <property type="match status" value="1"/>
</dbReference>
<dbReference type="InterPro" id="IPR029787">
    <property type="entry name" value="Nucleotide_cyclase"/>
</dbReference>
<protein>
    <recommendedName>
        <fullName evidence="2">GGDEF domain-containing protein</fullName>
    </recommendedName>
</protein>
<dbReference type="GO" id="GO:0043709">
    <property type="term" value="P:cell adhesion involved in single-species biofilm formation"/>
    <property type="evidence" value="ECO:0007669"/>
    <property type="project" value="TreeGrafter"/>
</dbReference>
<dbReference type="EMBL" id="LZLQ01000033">
    <property type="protein sequence ID" value="OBK18234.1"/>
    <property type="molecule type" value="Genomic_DNA"/>
</dbReference>
<dbReference type="RefSeq" id="WP_065157790.1">
    <property type="nucleotide sequence ID" value="NZ_LZLQ01000033.1"/>
</dbReference>
<dbReference type="NCBIfam" id="TIGR00254">
    <property type="entry name" value="GGDEF"/>
    <property type="match status" value="1"/>
</dbReference>
<dbReference type="SMART" id="SM00267">
    <property type="entry name" value="GGDEF"/>
    <property type="match status" value="1"/>
</dbReference>
<evidence type="ECO:0000313" key="3">
    <source>
        <dbReference type="EMBL" id="OBK18234.1"/>
    </source>
</evidence>
<keyword evidence="1" id="KW-0472">Membrane</keyword>
<dbReference type="Proteomes" id="UP000093629">
    <property type="component" value="Unassembled WGS sequence"/>
</dbReference>
<feature type="transmembrane region" description="Helical" evidence="1">
    <location>
        <begin position="57"/>
        <end position="78"/>
    </location>
</feature>
<keyword evidence="4" id="KW-1185">Reference proteome</keyword>
<dbReference type="CDD" id="cd01949">
    <property type="entry name" value="GGDEF"/>
    <property type="match status" value="1"/>
</dbReference>
<dbReference type="PANTHER" id="PTHR45138:SF9">
    <property type="entry name" value="DIGUANYLATE CYCLASE DGCM-RELATED"/>
    <property type="match status" value="1"/>
</dbReference>
<dbReference type="GO" id="GO:1902201">
    <property type="term" value="P:negative regulation of bacterial-type flagellum-dependent cell motility"/>
    <property type="evidence" value="ECO:0007669"/>
    <property type="project" value="TreeGrafter"/>
</dbReference>
<evidence type="ECO:0000259" key="2">
    <source>
        <dbReference type="PROSITE" id="PS50887"/>
    </source>
</evidence>
<keyword evidence="1" id="KW-0812">Transmembrane</keyword>
<evidence type="ECO:0000256" key="1">
    <source>
        <dbReference type="SAM" id="Phobius"/>
    </source>
</evidence>
<dbReference type="Gene3D" id="3.30.70.270">
    <property type="match status" value="1"/>
</dbReference>
<name>A0A1A3NB10_MYCAS</name>
<dbReference type="InterPro" id="IPR043128">
    <property type="entry name" value="Rev_trsase/Diguanyl_cyclase"/>
</dbReference>
<organism evidence="3 4">
    <name type="scientific">Mycobacterium asiaticum</name>
    <dbReference type="NCBI Taxonomy" id="1790"/>
    <lineage>
        <taxon>Bacteria</taxon>
        <taxon>Bacillati</taxon>
        <taxon>Actinomycetota</taxon>
        <taxon>Actinomycetes</taxon>
        <taxon>Mycobacteriales</taxon>
        <taxon>Mycobacteriaceae</taxon>
        <taxon>Mycobacterium</taxon>
    </lineage>
</organism>
<feature type="domain" description="GGDEF" evidence="2">
    <location>
        <begin position="224"/>
        <end position="355"/>
    </location>
</feature>
<feature type="transmembrane region" description="Helical" evidence="1">
    <location>
        <begin position="160"/>
        <end position="180"/>
    </location>
</feature>
<dbReference type="PANTHER" id="PTHR45138">
    <property type="entry name" value="REGULATORY COMPONENTS OF SENSORY TRANSDUCTION SYSTEM"/>
    <property type="match status" value="1"/>
</dbReference>
<sequence>MSWLGRWWRQADHYEQLSAHLRYRGMTRLTRSTIATVCGSLALVAIATIWTPTGPRGWLQIACALVAGVGAGIGALLWARRWPDRRAAVRFAVLCNVSIALIALAQSDPVAAMLACTTFAIMAAYIAVLHTAPLTAYNFAVAAGVGAFEAVRFAAAQNLLAALCGYSLVLTLNLAVPFGIQTVVHLLGTDAIRAELDHLTGLLNRGAFHRRAGRFLRRADATRADLVITVIDLDRFKQLNDEYGHGTGDDALVAVADALRENTDQTAVIARVGGEEFVIADLWHPEELEERAQILCDAVAALPFGLTASVGTARVHPSGGTSADGELLGNLISAADAAMYVAKRGGGNRVCHYRAAGAEYFDDELSA</sequence>
<keyword evidence="1" id="KW-1133">Transmembrane helix</keyword>
<gene>
    <name evidence="3" type="ORF">A5636_21375</name>
</gene>
<accession>A0A1A3NB10</accession>
<dbReference type="Pfam" id="PF00990">
    <property type="entry name" value="GGDEF"/>
    <property type="match status" value="1"/>
</dbReference>
<dbReference type="InterPro" id="IPR000160">
    <property type="entry name" value="GGDEF_dom"/>
</dbReference>
<dbReference type="OrthoDB" id="23692at2"/>
<dbReference type="InterPro" id="IPR050469">
    <property type="entry name" value="Diguanylate_Cyclase"/>
</dbReference>
<evidence type="ECO:0000313" key="4">
    <source>
        <dbReference type="Proteomes" id="UP000093629"/>
    </source>
</evidence>
<proteinExistence type="predicted"/>
<feature type="transmembrane region" description="Helical" evidence="1">
    <location>
        <begin position="87"/>
        <end position="105"/>
    </location>
</feature>
<feature type="transmembrane region" description="Helical" evidence="1">
    <location>
        <begin position="32"/>
        <end position="51"/>
    </location>
</feature>